<evidence type="ECO:0000313" key="6">
    <source>
        <dbReference type="EMBL" id="KAJ7036036.1"/>
    </source>
</evidence>
<protein>
    <submittedName>
        <fullName evidence="6">Kinase-like domain-containing protein</fullName>
    </submittedName>
</protein>
<evidence type="ECO:0000256" key="2">
    <source>
        <dbReference type="ARBA" id="ARBA00022741"/>
    </source>
</evidence>
<dbReference type="PROSITE" id="PS00108">
    <property type="entry name" value="PROTEIN_KINASE_ST"/>
    <property type="match status" value="1"/>
</dbReference>
<name>A0AAD6X5U0_9AGAR</name>
<dbReference type="SMART" id="SM00220">
    <property type="entry name" value="S_TKc"/>
    <property type="match status" value="1"/>
</dbReference>
<dbReference type="Pfam" id="PF07714">
    <property type="entry name" value="PK_Tyr_Ser-Thr"/>
    <property type="match status" value="2"/>
</dbReference>
<comment type="caution">
    <text evidence="6">The sequence shown here is derived from an EMBL/GenBank/DDBJ whole genome shotgun (WGS) entry which is preliminary data.</text>
</comment>
<keyword evidence="7" id="KW-1185">Reference proteome</keyword>
<dbReference type="PROSITE" id="PS50011">
    <property type="entry name" value="PROTEIN_KINASE_DOM"/>
    <property type="match status" value="1"/>
</dbReference>
<evidence type="ECO:0000259" key="5">
    <source>
        <dbReference type="PROSITE" id="PS50011"/>
    </source>
</evidence>
<dbReference type="PANTHER" id="PTHR44329:SF288">
    <property type="entry name" value="MITOGEN-ACTIVATED PROTEIN KINASE KINASE KINASE 20"/>
    <property type="match status" value="1"/>
</dbReference>
<reference evidence="6" key="1">
    <citation type="submission" date="2023-03" db="EMBL/GenBank/DDBJ databases">
        <title>Massive genome expansion in bonnet fungi (Mycena s.s.) driven by repeated elements and novel gene families across ecological guilds.</title>
        <authorList>
            <consortium name="Lawrence Berkeley National Laboratory"/>
            <person name="Harder C.B."/>
            <person name="Miyauchi S."/>
            <person name="Viragh M."/>
            <person name="Kuo A."/>
            <person name="Thoen E."/>
            <person name="Andreopoulos B."/>
            <person name="Lu D."/>
            <person name="Skrede I."/>
            <person name="Drula E."/>
            <person name="Henrissat B."/>
            <person name="Morin E."/>
            <person name="Kohler A."/>
            <person name="Barry K."/>
            <person name="LaButti K."/>
            <person name="Morin E."/>
            <person name="Salamov A."/>
            <person name="Lipzen A."/>
            <person name="Mereny Z."/>
            <person name="Hegedus B."/>
            <person name="Baldrian P."/>
            <person name="Stursova M."/>
            <person name="Weitz H."/>
            <person name="Taylor A."/>
            <person name="Grigoriev I.V."/>
            <person name="Nagy L.G."/>
            <person name="Martin F."/>
            <person name="Kauserud H."/>
        </authorList>
    </citation>
    <scope>NUCLEOTIDE SEQUENCE</scope>
    <source>
        <strain evidence="6">CBHHK200</strain>
    </source>
</reference>
<accession>A0AAD6X5U0</accession>
<keyword evidence="2" id="KW-0547">Nucleotide-binding</keyword>
<organism evidence="6 7">
    <name type="scientific">Mycena alexandri</name>
    <dbReference type="NCBI Taxonomy" id="1745969"/>
    <lineage>
        <taxon>Eukaryota</taxon>
        <taxon>Fungi</taxon>
        <taxon>Dikarya</taxon>
        <taxon>Basidiomycota</taxon>
        <taxon>Agaricomycotina</taxon>
        <taxon>Agaricomycetes</taxon>
        <taxon>Agaricomycetidae</taxon>
        <taxon>Agaricales</taxon>
        <taxon>Marasmiineae</taxon>
        <taxon>Mycenaceae</taxon>
        <taxon>Mycena</taxon>
    </lineage>
</organism>
<dbReference type="InterPro" id="IPR008271">
    <property type="entry name" value="Ser/Thr_kinase_AS"/>
</dbReference>
<evidence type="ECO:0000256" key="1">
    <source>
        <dbReference type="ARBA" id="ARBA00022679"/>
    </source>
</evidence>
<proteinExistence type="predicted"/>
<gene>
    <name evidence="6" type="ORF">C8F04DRAFT_1394460</name>
</gene>
<sequence>MERDRRTGEALATSQLRDMEHIHLSFPFGIDISERILARCRSLVSLATGENQGFSGRPANKDTHSAVADVSAAYTELHRMDTISWIQNHELVRKRFAQLLSSSSRKTVYKMSETEMRRWRQNVVVFTRGFATKLKRRRKFPGDFERKAQICIDVIHTLITSLRDNSEDALYCDDYAFLVSLCQRATLLPRSFSCPDILQVGEDEPVDAGASANIYRGSLGCAEVAVKSFRLYYRTMKQVKKRFIREALILHVVRHPNILRFTSIVDEELKICIITPWYGYGHIMKYIARVQDADLKELMEQVADGLHFLCQYRIVHGDLKGTNVLIDNDGKAVIADLELSFIQDSTSSVTEQSHTAQDPFALAILRAQCAEAIRSGRLSLSPRSISTLAATVLSAASAASSTGGGTFRWMAPERLVPSAYDLPTAKATMKSDVFSFGMLMLEVFTREPPWGTFRVECSIALSVVTNIRPARPSSIPDNLWEIVCDCWSHFPDRRPSIQEVYNCLAQHTVW</sequence>
<keyword evidence="4" id="KW-0067">ATP-binding</keyword>
<keyword evidence="1" id="KW-0808">Transferase</keyword>
<dbReference type="InterPro" id="IPR001245">
    <property type="entry name" value="Ser-Thr/Tyr_kinase_cat_dom"/>
</dbReference>
<dbReference type="InterPro" id="IPR051681">
    <property type="entry name" value="Ser/Thr_Kinases-Pseudokinases"/>
</dbReference>
<dbReference type="SUPFAM" id="SSF56112">
    <property type="entry name" value="Protein kinase-like (PK-like)"/>
    <property type="match status" value="1"/>
</dbReference>
<dbReference type="GO" id="GO:0005524">
    <property type="term" value="F:ATP binding"/>
    <property type="evidence" value="ECO:0007669"/>
    <property type="project" value="UniProtKB-KW"/>
</dbReference>
<dbReference type="Gene3D" id="1.10.510.10">
    <property type="entry name" value="Transferase(Phosphotransferase) domain 1"/>
    <property type="match status" value="2"/>
</dbReference>
<dbReference type="InterPro" id="IPR011009">
    <property type="entry name" value="Kinase-like_dom_sf"/>
</dbReference>
<keyword evidence="3 6" id="KW-0418">Kinase</keyword>
<dbReference type="Proteomes" id="UP001218188">
    <property type="component" value="Unassembled WGS sequence"/>
</dbReference>
<dbReference type="GO" id="GO:0004674">
    <property type="term" value="F:protein serine/threonine kinase activity"/>
    <property type="evidence" value="ECO:0007669"/>
    <property type="project" value="TreeGrafter"/>
</dbReference>
<dbReference type="InterPro" id="IPR000719">
    <property type="entry name" value="Prot_kinase_dom"/>
</dbReference>
<evidence type="ECO:0000256" key="4">
    <source>
        <dbReference type="ARBA" id="ARBA00022840"/>
    </source>
</evidence>
<evidence type="ECO:0000313" key="7">
    <source>
        <dbReference type="Proteomes" id="UP001218188"/>
    </source>
</evidence>
<dbReference type="PANTHER" id="PTHR44329">
    <property type="entry name" value="SERINE/THREONINE-PROTEIN KINASE TNNI3K-RELATED"/>
    <property type="match status" value="1"/>
</dbReference>
<feature type="domain" description="Protein kinase" evidence="5">
    <location>
        <begin position="200"/>
        <end position="510"/>
    </location>
</feature>
<evidence type="ECO:0000256" key="3">
    <source>
        <dbReference type="ARBA" id="ARBA00022777"/>
    </source>
</evidence>
<dbReference type="AlphaFoldDB" id="A0AAD6X5U0"/>
<dbReference type="EMBL" id="JARJCM010000046">
    <property type="protein sequence ID" value="KAJ7036036.1"/>
    <property type="molecule type" value="Genomic_DNA"/>
</dbReference>